<protein>
    <submittedName>
        <fullName evidence="1">Uncharacterized protein</fullName>
    </submittedName>
</protein>
<evidence type="ECO:0000313" key="2">
    <source>
        <dbReference type="Proteomes" id="UP001057452"/>
    </source>
</evidence>
<dbReference type="Proteomes" id="UP001057452">
    <property type="component" value="Chromosome 7"/>
</dbReference>
<name>A0ACB9XC67_CHAAC</name>
<keyword evidence="2" id="KW-1185">Reference proteome</keyword>
<sequence>MTQPSSTASTCATRWKMWLSKVLSVICFTAVCAALDPEDVTSSFIREVDTTIPMVTTTPYEPPVPTVERLSSWLDVFPSEKVELGCNVDGSSDWTFTWYRNAEKLQDIDPNVSASGSKLTITATTTTYSGSYSCKGHHKTRPDVTTETSAPVQLTVYPNPPKPTLTRSSKFNTMFPGESVTFTCKVDASSGWSYLWYHNNTEIQTSDPNFRVDINHSKSGQYHCKAKRGTSPFFTEVSEATTLQVSEPPVPTVERLSSWLDVFPSEKVELGCNVDGSSDWTFTWYRNAEKLQDIDPNVSASGSKLTITATTTTYSGSYSCKGHHKTRPDVTTETSAPVQLTVYPNPPKPTLTRSSKFNTMFPGESVTFTCKVDASSGWSYLWYHNNTEIQTSDPNFRVDINHSKSGQYHCKAKRGTSPFFTEVSEATTLQVSDPPKPFLKLLSPWMDVFENETVEFSCEVESDDWMITWYRNEKEVQSEEDPNVETMDSSLNITLVTQAYQGRYSCKAELYLRKVISEFSNTADLRVYGNTPKPTASKGPTFNPMYVGETVNFTCKVIVSSGWEYQWYGNGVQTTTGETISIPLSLSNQGKYWCLAYRGDTTQTEFSDKIQQDVLEIPVPSLKLITPWLDVFPTESVKLSCEMNDNSDWIYKWSKDGNEVQADTFASFDSKGATLSISSASAAHTGHYTCKGQLGQRSVSSRFSSTLNLTVYDEKPTVLLQQDPEYNMMFPGESVSFSCHINVSTGWEYLFYQDRKPLNASGNKYPISSVDITHLGSYKCEAKRGSGQNYFTIVSEAIGLEVEENKPKPSMTQQPDVDKVYTGESLSFECTVEASSGWVYHWLKDGTPLPINNRTFRINDANLSNSGNYSCMATRDKTYNTQHSERRSLRVSEIPVPSLKRITPWLDVFPTEGVKLSCGMDGSSDWTYTWFRDGQLVKKDEVLSFGSDAATLSISSASASQRGQYSCSAQLKSRSVSSNSSSKTTLEVYDTKPRVTLMQNPKHNVMHTGDAVTFSCHVNVSSGWEYLWHKDNRPLSEYNHTISSVVTTNTSYQCQVKRGTNTAFRSDRSQAVGLEVKERPKANIILLTGWSEVFSTDSLVLQCEMPKSQDLWNYTWFKEGRQINHLISEKHTVTPQNNTEQSLYTCQGIRSGRPSYSKLSESFTTKNLLLKRRVLLSISGLIFFGIVAVLLGCIVLRVFRKPDDGDDKPEETELFLTMAQLKERDDAPCPMVQYITDAELNYAPKEGEENGTVCSETPLPITSHEDQAVTIESSGTTENNGGLVSFKQ</sequence>
<organism evidence="1 2">
    <name type="scientific">Chaenocephalus aceratus</name>
    <name type="common">Blackfin icefish</name>
    <name type="synonym">Chaenichthys aceratus</name>
    <dbReference type="NCBI Taxonomy" id="36190"/>
    <lineage>
        <taxon>Eukaryota</taxon>
        <taxon>Metazoa</taxon>
        <taxon>Chordata</taxon>
        <taxon>Craniata</taxon>
        <taxon>Vertebrata</taxon>
        <taxon>Euteleostomi</taxon>
        <taxon>Actinopterygii</taxon>
        <taxon>Neopterygii</taxon>
        <taxon>Teleostei</taxon>
        <taxon>Neoteleostei</taxon>
        <taxon>Acanthomorphata</taxon>
        <taxon>Eupercaria</taxon>
        <taxon>Perciformes</taxon>
        <taxon>Notothenioidei</taxon>
        <taxon>Channichthyidae</taxon>
        <taxon>Chaenocephalus</taxon>
    </lineage>
</organism>
<reference evidence="1" key="1">
    <citation type="submission" date="2022-05" db="EMBL/GenBank/DDBJ databases">
        <title>Chromosome-level genome of Chaenocephalus aceratus.</title>
        <authorList>
            <person name="Park H."/>
        </authorList>
    </citation>
    <scope>NUCLEOTIDE SEQUENCE</scope>
    <source>
        <strain evidence="1">KU_202001</strain>
    </source>
</reference>
<gene>
    <name evidence="1" type="ORF">KUCAC02_012975</name>
</gene>
<comment type="caution">
    <text evidence="1">The sequence shown here is derived from an EMBL/GenBank/DDBJ whole genome shotgun (WGS) entry which is preliminary data.</text>
</comment>
<evidence type="ECO:0000313" key="1">
    <source>
        <dbReference type="EMBL" id="KAI4824466.1"/>
    </source>
</evidence>
<proteinExistence type="predicted"/>
<dbReference type="EMBL" id="CM043791">
    <property type="protein sequence ID" value="KAI4824466.1"/>
    <property type="molecule type" value="Genomic_DNA"/>
</dbReference>
<accession>A0ACB9XC67</accession>